<dbReference type="AlphaFoldDB" id="A0AAN9LY87"/>
<protein>
    <submittedName>
        <fullName evidence="1">Uncharacterized protein</fullName>
    </submittedName>
</protein>
<evidence type="ECO:0000313" key="1">
    <source>
        <dbReference type="EMBL" id="KAK7342022.1"/>
    </source>
</evidence>
<organism evidence="1 2">
    <name type="scientific">Phaseolus coccineus</name>
    <name type="common">Scarlet runner bean</name>
    <name type="synonym">Phaseolus multiflorus</name>
    <dbReference type="NCBI Taxonomy" id="3886"/>
    <lineage>
        <taxon>Eukaryota</taxon>
        <taxon>Viridiplantae</taxon>
        <taxon>Streptophyta</taxon>
        <taxon>Embryophyta</taxon>
        <taxon>Tracheophyta</taxon>
        <taxon>Spermatophyta</taxon>
        <taxon>Magnoliopsida</taxon>
        <taxon>eudicotyledons</taxon>
        <taxon>Gunneridae</taxon>
        <taxon>Pentapetalae</taxon>
        <taxon>rosids</taxon>
        <taxon>fabids</taxon>
        <taxon>Fabales</taxon>
        <taxon>Fabaceae</taxon>
        <taxon>Papilionoideae</taxon>
        <taxon>50 kb inversion clade</taxon>
        <taxon>NPAAA clade</taxon>
        <taxon>indigoferoid/millettioid clade</taxon>
        <taxon>Phaseoleae</taxon>
        <taxon>Phaseolus</taxon>
    </lineage>
</organism>
<gene>
    <name evidence="1" type="ORF">VNO80_24963</name>
</gene>
<reference evidence="1 2" key="1">
    <citation type="submission" date="2024-01" db="EMBL/GenBank/DDBJ databases">
        <title>The genomes of 5 underutilized Papilionoideae crops provide insights into root nodulation and disease resistanc.</title>
        <authorList>
            <person name="Jiang F."/>
        </authorList>
    </citation>
    <scope>NUCLEOTIDE SEQUENCE [LARGE SCALE GENOMIC DNA]</scope>
    <source>
        <strain evidence="1">JINMINGXINNONG_FW02</strain>
        <tissue evidence="1">Leaves</tissue>
    </source>
</reference>
<dbReference type="Proteomes" id="UP001374584">
    <property type="component" value="Unassembled WGS sequence"/>
</dbReference>
<comment type="caution">
    <text evidence="1">The sequence shown here is derived from an EMBL/GenBank/DDBJ whole genome shotgun (WGS) entry which is preliminary data.</text>
</comment>
<dbReference type="EMBL" id="JAYMYR010000009">
    <property type="protein sequence ID" value="KAK7342022.1"/>
    <property type="molecule type" value="Genomic_DNA"/>
</dbReference>
<name>A0AAN9LY87_PHACN</name>
<accession>A0AAN9LY87</accession>
<evidence type="ECO:0000313" key="2">
    <source>
        <dbReference type="Proteomes" id="UP001374584"/>
    </source>
</evidence>
<sequence>MLYIIIAVVLPPSSSMFQLLPPPIFSNPTRLAVALRKSTLIFSPFAGESCLVGTDTEKEFIDFAIEGATGPIFSFIYPFI</sequence>
<keyword evidence="2" id="KW-1185">Reference proteome</keyword>
<proteinExistence type="predicted"/>